<proteinExistence type="predicted"/>
<dbReference type="Pfam" id="PF03171">
    <property type="entry name" value="2OG-FeII_Oxy"/>
    <property type="match status" value="1"/>
</dbReference>
<dbReference type="InterPro" id="IPR050757">
    <property type="entry name" value="Collagen_mod_GT25"/>
</dbReference>
<reference evidence="10" key="1">
    <citation type="journal article" date="2020" name="PLoS Negl. Trop. Dis.">
        <title>High-quality nuclear genome for Sarcoptes scabiei-A critical resource for a neglected parasite.</title>
        <authorList>
            <person name="Korhonen P.K."/>
            <person name="Gasser R.B."/>
            <person name="Ma G."/>
            <person name="Wang T."/>
            <person name="Stroehlein A.J."/>
            <person name="Young N.D."/>
            <person name="Ang C.S."/>
            <person name="Fernando D.D."/>
            <person name="Lu H.C."/>
            <person name="Taylor S."/>
            <person name="Reynolds S.L."/>
            <person name="Mofiz E."/>
            <person name="Najaraj S.H."/>
            <person name="Gowda H."/>
            <person name="Madugundu A."/>
            <person name="Renuse S."/>
            <person name="Holt D."/>
            <person name="Pandey A."/>
            <person name="Papenfuss A.T."/>
            <person name="Fischer K."/>
        </authorList>
    </citation>
    <scope>NUCLEOTIDE SEQUENCE [LARGE SCALE GENOMIC DNA]</scope>
</reference>
<dbReference type="Proteomes" id="UP000070412">
    <property type="component" value="Unassembled WGS sequence"/>
</dbReference>
<evidence type="ECO:0000256" key="6">
    <source>
        <dbReference type="ARBA" id="ARBA00023004"/>
    </source>
</evidence>
<accession>A0A834R8J6</accession>
<reference evidence="9" key="3">
    <citation type="submission" date="2022-06" db="UniProtKB">
        <authorList>
            <consortium name="EnsemblMetazoa"/>
        </authorList>
    </citation>
    <scope>IDENTIFICATION</scope>
</reference>
<keyword evidence="5" id="KW-0560">Oxidoreductase</keyword>
<evidence type="ECO:0000256" key="1">
    <source>
        <dbReference type="ARBA" id="ARBA00001961"/>
    </source>
</evidence>
<name>A0A834R8J6_SARSC</name>
<dbReference type="GO" id="GO:0008475">
    <property type="term" value="F:procollagen-lysine 5-dioxygenase activity"/>
    <property type="evidence" value="ECO:0007669"/>
    <property type="project" value="TreeGrafter"/>
</dbReference>
<reference evidence="8" key="2">
    <citation type="submission" date="2020-01" db="EMBL/GenBank/DDBJ databases">
        <authorList>
            <person name="Korhonen P.K.K."/>
            <person name="Guangxu M.G."/>
            <person name="Wang T.W."/>
            <person name="Stroehlein A.J.S."/>
            <person name="Young N.D."/>
            <person name="Ang C.-S.A."/>
            <person name="Fernando D.W.F."/>
            <person name="Lu H.L."/>
            <person name="Taylor S.T."/>
            <person name="Ehtesham M.E.M."/>
            <person name="Najaraj S.H.N."/>
            <person name="Harsha G.H.G."/>
            <person name="Madugundu A.M."/>
            <person name="Renuse S.R."/>
            <person name="Holt D.H."/>
            <person name="Pandey A.P."/>
            <person name="Papenfuss A.P."/>
            <person name="Gasser R.B.G."/>
            <person name="Fischer K.F."/>
        </authorList>
    </citation>
    <scope>NUCLEOTIDE SEQUENCE</scope>
    <source>
        <strain evidence="8">SSS_KF_BRIS2020</strain>
    </source>
</reference>
<dbReference type="AlphaFoldDB" id="A0A834R8J6"/>
<evidence type="ECO:0000256" key="3">
    <source>
        <dbReference type="ARBA" id="ARBA00022729"/>
    </source>
</evidence>
<feature type="domain" description="Fe2OG dioxygenase" evidence="7">
    <location>
        <begin position="204"/>
        <end position="297"/>
    </location>
</feature>
<dbReference type="GO" id="GO:0005506">
    <property type="term" value="F:iron ion binding"/>
    <property type="evidence" value="ECO:0007669"/>
    <property type="project" value="InterPro"/>
</dbReference>
<evidence type="ECO:0000256" key="5">
    <source>
        <dbReference type="ARBA" id="ARBA00023002"/>
    </source>
</evidence>
<dbReference type="GO" id="GO:0005783">
    <property type="term" value="C:endoplasmic reticulum"/>
    <property type="evidence" value="ECO:0007669"/>
    <property type="project" value="TreeGrafter"/>
</dbReference>
<dbReference type="GO" id="GO:0031418">
    <property type="term" value="F:L-ascorbic acid binding"/>
    <property type="evidence" value="ECO:0007669"/>
    <property type="project" value="InterPro"/>
</dbReference>
<dbReference type="EMBL" id="WVUK01000056">
    <property type="protein sequence ID" value="KAF7492167.1"/>
    <property type="molecule type" value="Genomic_DNA"/>
</dbReference>
<keyword evidence="10" id="KW-1185">Reference proteome</keyword>
<dbReference type="SMART" id="SM00702">
    <property type="entry name" value="P4Hc"/>
    <property type="match status" value="1"/>
</dbReference>
<dbReference type="Gene3D" id="2.60.120.620">
    <property type="entry name" value="q2cbj1_9rhob like domain"/>
    <property type="match status" value="1"/>
</dbReference>
<dbReference type="InterPro" id="IPR006620">
    <property type="entry name" value="Pro_4_hyd_alph"/>
</dbReference>
<gene>
    <name evidence="8" type="ORF">SSS_8101</name>
</gene>
<evidence type="ECO:0000313" key="8">
    <source>
        <dbReference type="EMBL" id="KAF7492167.1"/>
    </source>
</evidence>
<keyword evidence="4 8" id="KW-0223">Dioxygenase</keyword>
<keyword evidence="3" id="KW-0732">Signal</keyword>
<dbReference type="InterPro" id="IPR005123">
    <property type="entry name" value="Oxoglu/Fe-dep_dioxygenase_dom"/>
</dbReference>
<dbReference type="Pfam" id="PF25238">
    <property type="entry name" value="OGFOD2-like"/>
    <property type="match status" value="1"/>
</dbReference>
<dbReference type="PANTHER" id="PTHR10730">
    <property type="entry name" value="PROCOLLAGEN-LYSINE,2-OXOGLUTARATE 5-DIOXYGENASE/GLYCOSYLTRANSFERASE 25 FAMILY MEMBER"/>
    <property type="match status" value="1"/>
</dbReference>
<organism evidence="8">
    <name type="scientific">Sarcoptes scabiei</name>
    <name type="common">Itch mite</name>
    <name type="synonym">Acarus scabiei</name>
    <dbReference type="NCBI Taxonomy" id="52283"/>
    <lineage>
        <taxon>Eukaryota</taxon>
        <taxon>Metazoa</taxon>
        <taxon>Ecdysozoa</taxon>
        <taxon>Arthropoda</taxon>
        <taxon>Chelicerata</taxon>
        <taxon>Arachnida</taxon>
        <taxon>Acari</taxon>
        <taxon>Acariformes</taxon>
        <taxon>Sarcoptiformes</taxon>
        <taxon>Astigmata</taxon>
        <taxon>Psoroptidia</taxon>
        <taxon>Sarcoptoidea</taxon>
        <taxon>Sarcoptidae</taxon>
        <taxon>Sarcoptinae</taxon>
        <taxon>Sarcoptes</taxon>
    </lineage>
</organism>
<dbReference type="EnsemblMetazoa" id="SSS_8101s_mrna">
    <property type="protein sequence ID" value="KAF7492167.1"/>
    <property type="gene ID" value="SSS_8101"/>
</dbReference>
<evidence type="ECO:0000256" key="2">
    <source>
        <dbReference type="ARBA" id="ARBA00022723"/>
    </source>
</evidence>
<dbReference type="OrthoDB" id="69177at2759"/>
<dbReference type="PANTHER" id="PTHR10730:SF45">
    <property type="entry name" value="PROCOLLAGEN-LYSINE,2-OXOGLUTARATE 5-DIOXYGENASE"/>
    <property type="match status" value="1"/>
</dbReference>
<evidence type="ECO:0000256" key="4">
    <source>
        <dbReference type="ARBA" id="ARBA00022964"/>
    </source>
</evidence>
<sequence>MRGIWNVPFISTAYLIKSTLLKGSDHQPLSYRSTRSETEENDEAIDPDMFFCHKLRSSGHFMFVTNVEDFGHLAQMDTLDVSLKHPEFYEIYTNEIEWRKRYIHPNYSQNFLEVNLIEQPCPDVYWFPVVTPIFCRHLIEIMENFGEWSSGKNQDPRLAGGYENVPTRDIHMNQVGLEQHWLYFLREYIRPVQEKIFIGYYHDPPKSIMNFVVRYHPNEQANLRPHHDSSTYTINIALNRPGIDYEGGGCRFLRYNCSLTNLRVGWSLIHPGRLTHYHEGLTVTKGVRYIMVSFVDP</sequence>
<dbReference type="PROSITE" id="PS51471">
    <property type="entry name" value="FE2OG_OXY"/>
    <property type="match status" value="1"/>
</dbReference>
<evidence type="ECO:0000259" key="7">
    <source>
        <dbReference type="PROSITE" id="PS51471"/>
    </source>
</evidence>
<evidence type="ECO:0000313" key="10">
    <source>
        <dbReference type="Proteomes" id="UP000070412"/>
    </source>
</evidence>
<keyword evidence="2" id="KW-0479">Metal-binding</keyword>
<evidence type="ECO:0000313" key="9">
    <source>
        <dbReference type="EnsemblMetazoa" id="KAF7492167.1"/>
    </source>
</evidence>
<dbReference type="InterPro" id="IPR044861">
    <property type="entry name" value="IPNS-like_FE2OG_OXY"/>
</dbReference>
<protein>
    <submittedName>
        <fullName evidence="8">Procollagen-lysine,2-oxoglutarate 5-dioxygenase 3</fullName>
    </submittedName>
</protein>
<comment type="cofactor">
    <cofactor evidence="1">
        <name>L-ascorbate</name>
        <dbReference type="ChEBI" id="CHEBI:38290"/>
    </cofactor>
</comment>
<keyword evidence="6" id="KW-0408">Iron</keyword>